<dbReference type="Gene3D" id="1.10.132.50">
    <property type="entry name" value="ATP synthase (C/AC39) subunit, domain 3"/>
    <property type="match status" value="1"/>
</dbReference>
<dbReference type="InterPro" id="IPR044911">
    <property type="entry name" value="V-type_ATPase_csu/dsu_dom_3"/>
</dbReference>
<keyword evidence="5" id="KW-1185">Reference proteome</keyword>
<dbReference type="EMBL" id="FQVG01000009">
    <property type="protein sequence ID" value="SHE60809.1"/>
    <property type="molecule type" value="Genomic_DNA"/>
</dbReference>
<dbReference type="RefSeq" id="WP_073247976.1">
    <property type="nucleotide sequence ID" value="NZ_FQVG01000009.1"/>
</dbReference>
<protein>
    <submittedName>
        <fullName evidence="4">V/A-type H+-transporting ATPase subunit C</fullName>
    </submittedName>
</protein>
<evidence type="ECO:0000256" key="2">
    <source>
        <dbReference type="ARBA" id="ARBA00022448"/>
    </source>
</evidence>
<dbReference type="PANTHER" id="PTHR38682">
    <property type="entry name" value="V-TYPE ATP SYNTHASE SUBUNIT C"/>
    <property type="match status" value="1"/>
</dbReference>
<comment type="similarity">
    <text evidence="1">Belongs to the V-ATPase V0D/AC39 subunit family.</text>
</comment>
<dbReference type="Proteomes" id="UP000184423">
    <property type="component" value="Unassembled WGS sequence"/>
</dbReference>
<evidence type="ECO:0000256" key="3">
    <source>
        <dbReference type="ARBA" id="ARBA00023065"/>
    </source>
</evidence>
<dbReference type="SUPFAM" id="SSF103486">
    <property type="entry name" value="V-type ATP synthase subunit C"/>
    <property type="match status" value="1"/>
</dbReference>
<evidence type="ECO:0000313" key="4">
    <source>
        <dbReference type="EMBL" id="SHE60809.1"/>
    </source>
</evidence>
<organism evidence="4 5">
    <name type="scientific">Caloramator proteoclasticus DSM 10124</name>
    <dbReference type="NCBI Taxonomy" id="1121262"/>
    <lineage>
        <taxon>Bacteria</taxon>
        <taxon>Bacillati</taxon>
        <taxon>Bacillota</taxon>
        <taxon>Clostridia</taxon>
        <taxon>Eubacteriales</taxon>
        <taxon>Clostridiaceae</taxon>
        <taxon>Caloramator</taxon>
    </lineage>
</organism>
<accession>A0A1M4UVX2</accession>
<dbReference type="PANTHER" id="PTHR38682:SF1">
    <property type="entry name" value="V-TYPE ATP SYNTHASE SUBUNIT C"/>
    <property type="match status" value="1"/>
</dbReference>
<reference evidence="5" key="1">
    <citation type="submission" date="2016-11" db="EMBL/GenBank/DDBJ databases">
        <authorList>
            <person name="Varghese N."/>
            <person name="Submissions S."/>
        </authorList>
    </citation>
    <scope>NUCLEOTIDE SEQUENCE [LARGE SCALE GENOMIC DNA]</scope>
    <source>
        <strain evidence="5">DSM 10124</strain>
    </source>
</reference>
<dbReference type="GO" id="GO:0046961">
    <property type="term" value="F:proton-transporting ATPase activity, rotational mechanism"/>
    <property type="evidence" value="ECO:0007669"/>
    <property type="project" value="InterPro"/>
</dbReference>
<dbReference type="AlphaFoldDB" id="A0A1M4UVX2"/>
<proteinExistence type="inferred from homology"/>
<dbReference type="InterPro" id="IPR002843">
    <property type="entry name" value="ATPase_V0-cplx_csu/dsu"/>
</dbReference>
<sequence length="348" mass="41731">MPAVVNYEAINTKVHSILGRRLKGDDYKKLLSLTSVNEIALYLSKNSDYGRYIASDNLNDIHRDELEKKLKMMLIYYIDKFDNYFSGEYRDFFMTFYSKYEIYDLKRLARLIHIEGELQSLREYLVFVDYYKNINVDNIIKAKSIVELIEFLNNSVYYPYLKNLLDGNKEENLFRFEMVLDKTYFLILFKKIKKLSGIDKKAFFEVFGPIIDMINLQWIYRGKKFYNMYPDELFNYTIDGGGKLNYKSIKELCYSKSVEELEDRIKLTPYSFLIKGDDMQDIYMERRMNRYIYYKLINTIRKNKRDISNVLVLMQIIEFEIRDIVSITEMVRYGIELSQSNNFLIKAV</sequence>
<gene>
    <name evidence="4" type="ORF">SAMN02746091_00749</name>
</gene>
<dbReference type="Gene3D" id="1.20.1690.10">
    <property type="entry name" value="V-type ATP synthase subunit C domain"/>
    <property type="match status" value="2"/>
</dbReference>
<dbReference type="InterPro" id="IPR036079">
    <property type="entry name" value="ATPase_csu/dsu_sf"/>
</dbReference>
<keyword evidence="3" id="KW-0406">Ion transport</keyword>
<evidence type="ECO:0000313" key="5">
    <source>
        <dbReference type="Proteomes" id="UP000184423"/>
    </source>
</evidence>
<dbReference type="InterPro" id="IPR050873">
    <property type="entry name" value="V-ATPase_V0D/AC39_subunit"/>
</dbReference>
<dbReference type="Pfam" id="PF01992">
    <property type="entry name" value="vATP-synt_AC39"/>
    <property type="match status" value="1"/>
</dbReference>
<dbReference type="InterPro" id="IPR035067">
    <property type="entry name" value="V-type_ATPase_csu/dsu"/>
</dbReference>
<name>A0A1M4UVX2_9CLOT</name>
<keyword evidence="2" id="KW-0813">Transport</keyword>
<evidence type="ECO:0000256" key="1">
    <source>
        <dbReference type="ARBA" id="ARBA00006709"/>
    </source>
</evidence>